<dbReference type="GO" id="GO:0016787">
    <property type="term" value="F:hydrolase activity"/>
    <property type="evidence" value="ECO:0007669"/>
    <property type="project" value="UniProtKB-KW"/>
</dbReference>
<dbReference type="Pfam" id="PF00293">
    <property type="entry name" value="NUDIX"/>
    <property type="match status" value="1"/>
</dbReference>
<dbReference type="RefSeq" id="WP_190294142.1">
    <property type="nucleotide sequence ID" value="NZ_JABFCZ010000039.1"/>
</dbReference>
<dbReference type="Gene3D" id="3.90.79.10">
    <property type="entry name" value="Nucleoside Triphosphate Pyrophosphohydrolase"/>
    <property type="match status" value="1"/>
</dbReference>
<comment type="cofactor">
    <cofactor evidence="1">
        <name>Mg(2+)</name>
        <dbReference type="ChEBI" id="CHEBI:18420"/>
    </cofactor>
</comment>
<sequence length="155" mass="17421">MRTYHKAYVYLTCGSRLLVFSQPDQPDVGLQVPGGTLDPGESHLIGAKREFLEETGLDLDIAFHHLADQEHVYDQAPGMLPGLHKRRHFHAAIDTAPADEWEHYEMTPSAGGPPIRFRLFWLDLNSEEARNPDSFFEGFAAPLDELRARVEGANP</sequence>
<accession>A0A926P6R1</accession>
<feature type="domain" description="Nudix hydrolase" evidence="3">
    <location>
        <begin position="2"/>
        <end position="155"/>
    </location>
</feature>
<dbReference type="SUPFAM" id="SSF55811">
    <property type="entry name" value="Nudix"/>
    <property type="match status" value="1"/>
</dbReference>
<dbReference type="InterPro" id="IPR020084">
    <property type="entry name" value="NUDIX_hydrolase_CS"/>
</dbReference>
<gene>
    <name evidence="4" type="ORF">HK439_24605</name>
</gene>
<dbReference type="Proteomes" id="UP000598467">
    <property type="component" value="Unassembled WGS sequence"/>
</dbReference>
<evidence type="ECO:0000313" key="5">
    <source>
        <dbReference type="Proteomes" id="UP000598467"/>
    </source>
</evidence>
<dbReference type="PROSITE" id="PS00893">
    <property type="entry name" value="NUDIX_BOX"/>
    <property type="match status" value="1"/>
</dbReference>
<dbReference type="CDD" id="cd04663">
    <property type="entry name" value="NUDIX_Hydrolase"/>
    <property type="match status" value="1"/>
</dbReference>
<keyword evidence="2" id="KW-0378">Hydrolase</keyword>
<evidence type="ECO:0000256" key="1">
    <source>
        <dbReference type="ARBA" id="ARBA00001946"/>
    </source>
</evidence>
<dbReference type="InterPro" id="IPR015797">
    <property type="entry name" value="NUDIX_hydrolase-like_dom_sf"/>
</dbReference>
<protein>
    <submittedName>
        <fullName evidence="4">NUDIX domain-containing protein</fullName>
    </submittedName>
</protein>
<dbReference type="InterPro" id="IPR000086">
    <property type="entry name" value="NUDIX_hydrolase_dom"/>
</dbReference>
<organism evidence="4 5">
    <name type="scientific">Roseibium aggregatum</name>
    <dbReference type="NCBI Taxonomy" id="187304"/>
    <lineage>
        <taxon>Bacteria</taxon>
        <taxon>Pseudomonadati</taxon>
        <taxon>Pseudomonadota</taxon>
        <taxon>Alphaproteobacteria</taxon>
        <taxon>Hyphomicrobiales</taxon>
        <taxon>Stappiaceae</taxon>
        <taxon>Roseibium</taxon>
    </lineage>
</organism>
<evidence type="ECO:0000313" key="4">
    <source>
        <dbReference type="EMBL" id="MBD1549452.1"/>
    </source>
</evidence>
<dbReference type="EMBL" id="JABFCZ010000039">
    <property type="protein sequence ID" value="MBD1549452.1"/>
    <property type="molecule type" value="Genomic_DNA"/>
</dbReference>
<name>A0A926P6R1_9HYPH</name>
<dbReference type="PROSITE" id="PS51462">
    <property type="entry name" value="NUDIX"/>
    <property type="match status" value="1"/>
</dbReference>
<comment type="caution">
    <text evidence="4">The sequence shown here is derived from an EMBL/GenBank/DDBJ whole genome shotgun (WGS) entry which is preliminary data.</text>
</comment>
<reference evidence="4" key="1">
    <citation type="submission" date="2020-05" db="EMBL/GenBank/DDBJ databases">
        <title>Identification of trans-AT polyketide cluster in two marine bacteria, producers of a novel glutaramide-containing polyketide sesbanimide D and analogs.</title>
        <authorList>
            <person name="Kacar D."/>
            <person name="Rodriguez P."/>
            <person name="Canedo L."/>
            <person name="Gonzalez E."/>
            <person name="Galan B."/>
            <person name="De La Calle F."/>
            <person name="Garcia J.L."/>
        </authorList>
    </citation>
    <scope>NUCLEOTIDE SEQUENCE</scope>
    <source>
        <strain evidence="4">PHM038</strain>
    </source>
</reference>
<evidence type="ECO:0000259" key="3">
    <source>
        <dbReference type="PROSITE" id="PS51462"/>
    </source>
</evidence>
<dbReference type="AlphaFoldDB" id="A0A926P6R1"/>
<proteinExistence type="predicted"/>
<evidence type="ECO:0000256" key="2">
    <source>
        <dbReference type="ARBA" id="ARBA00022801"/>
    </source>
</evidence>